<dbReference type="OrthoDB" id="10396139at2759"/>
<keyword evidence="2" id="KW-1185">Reference proteome</keyword>
<name>A0A2H3D0Q3_ARMGA</name>
<sequence>MLEHYMLSTDHWTIPGDLVGRTVFKPHKDRGSFEVVWSVPDSLKIENSITFPDHSTSLLSHNKSWRYLQEIWTRHKHTQVELMQTQMNTVERTHAGVKHRILLAHCQEIDIFW</sequence>
<accession>A0A2H3D0Q3</accession>
<proteinExistence type="predicted"/>
<protein>
    <submittedName>
        <fullName evidence="1">Uncharacterized protein</fullName>
    </submittedName>
</protein>
<dbReference type="EMBL" id="KZ293671">
    <property type="protein sequence ID" value="PBK88861.1"/>
    <property type="molecule type" value="Genomic_DNA"/>
</dbReference>
<evidence type="ECO:0000313" key="2">
    <source>
        <dbReference type="Proteomes" id="UP000217790"/>
    </source>
</evidence>
<dbReference type="AlphaFoldDB" id="A0A2H3D0Q3"/>
<dbReference type="InParanoid" id="A0A2H3D0Q3"/>
<evidence type="ECO:0000313" key="1">
    <source>
        <dbReference type="EMBL" id="PBK88861.1"/>
    </source>
</evidence>
<reference evidence="2" key="1">
    <citation type="journal article" date="2017" name="Nat. Ecol. Evol.">
        <title>Genome expansion and lineage-specific genetic innovations in the forest pathogenic fungi Armillaria.</title>
        <authorList>
            <person name="Sipos G."/>
            <person name="Prasanna A.N."/>
            <person name="Walter M.C."/>
            <person name="O'Connor E."/>
            <person name="Balint B."/>
            <person name="Krizsan K."/>
            <person name="Kiss B."/>
            <person name="Hess J."/>
            <person name="Varga T."/>
            <person name="Slot J."/>
            <person name="Riley R."/>
            <person name="Boka B."/>
            <person name="Rigling D."/>
            <person name="Barry K."/>
            <person name="Lee J."/>
            <person name="Mihaltcheva S."/>
            <person name="LaButti K."/>
            <person name="Lipzen A."/>
            <person name="Waldron R."/>
            <person name="Moloney N.M."/>
            <person name="Sperisen C."/>
            <person name="Kredics L."/>
            <person name="Vagvoelgyi C."/>
            <person name="Patrignani A."/>
            <person name="Fitzpatrick D."/>
            <person name="Nagy I."/>
            <person name="Doyle S."/>
            <person name="Anderson J.B."/>
            <person name="Grigoriev I.V."/>
            <person name="Gueldener U."/>
            <person name="Muensterkoetter M."/>
            <person name="Nagy L.G."/>
        </authorList>
    </citation>
    <scope>NUCLEOTIDE SEQUENCE [LARGE SCALE GENOMIC DNA]</scope>
    <source>
        <strain evidence="2">Ar21-2</strain>
    </source>
</reference>
<dbReference type="Proteomes" id="UP000217790">
    <property type="component" value="Unassembled WGS sequence"/>
</dbReference>
<gene>
    <name evidence="1" type="ORF">ARMGADRAFT_1033834</name>
</gene>
<organism evidence="1 2">
    <name type="scientific">Armillaria gallica</name>
    <name type="common">Bulbous honey fungus</name>
    <name type="synonym">Armillaria bulbosa</name>
    <dbReference type="NCBI Taxonomy" id="47427"/>
    <lineage>
        <taxon>Eukaryota</taxon>
        <taxon>Fungi</taxon>
        <taxon>Dikarya</taxon>
        <taxon>Basidiomycota</taxon>
        <taxon>Agaricomycotina</taxon>
        <taxon>Agaricomycetes</taxon>
        <taxon>Agaricomycetidae</taxon>
        <taxon>Agaricales</taxon>
        <taxon>Marasmiineae</taxon>
        <taxon>Physalacriaceae</taxon>
        <taxon>Armillaria</taxon>
    </lineage>
</organism>